<name>A0AAU9NF67_9ASTR</name>
<dbReference type="AlphaFoldDB" id="A0AAU9NF67"/>
<evidence type="ECO:0000313" key="1">
    <source>
        <dbReference type="EMBL" id="CAH1436532.1"/>
    </source>
</evidence>
<dbReference type="Proteomes" id="UP001157418">
    <property type="component" value="Unassembled WGS sequence"/>
</dbReference>
<comment type="caution">
    <text evidence="1">The sequence shown here is derived from an EMBL/GenBank/DDBJ whole genome shotgun (WGS) entry which is preliminary data.</text>
</comment>
<proteinExistence type="predicted"/>
<reference evidence="1 2" key="1">
    <citation type="submission" date="2022-01" db="EMBL/GenBank/DDBJ databases">
        <authorList>
            <person name="Xiong W."/>
            <person name="Schranz E."/>
        </authorList>
    </citation>
    <scope>NUCLEOTIDE SEQUENCE [LARGE SCALE GENOMIC DNA]</scope>
</reference>
<sequence>MLDQNSKCEPDGFLCNLSVILSSRNKLISTGCYSVMDGNYSAMDGRIKVYSPTSAQTSYIHAQDYNCNRHLYARDQ</sequence>
<keyword evidence="2" id="KW-1185">Reference proteome</keyword>
<gene>
    <name evidence="1" type="ORF">LVIROSA_LOCUS22903</name>
</gene>
<protein>
    <submittedName>
        <fullName evidence="1">Uncharacterized protein</fullName>
    </submittedName>
</protein>
<evidence type="ECO:0000313" key="2">
    <source>
        <dbReference type="Proteomes" id="UP001157418"/>
    </source>
</evidence>
<dbReference type="EMBL" id="CAKMRJ010004445">
    <property type="protein sequence ID" value="CAH1436532.1"/>
    <property type="molecule type" value="Genomic_DNA"/>
</dbReference>
<accession>A0AAU9NF67</accession>
<organism evidence="1 2">
    <name type="scientific">Lactuca virosa</name>
    <dbReference type="NCBI Taxonomy" id="75947"/>
    <lineage>
        <taxon>Eukaryota</taxon>
        <taxon>Viridiplantae</taxon>
        <taxon>Streptophyta</taxon>
        <taxon>Embryophyta</taxon>
        <taxon>Tracheophyta</taxon>
        <taxon>Spermatophyta</taxon>
        <taxon>Magnoliopsida</taxon>
        <taxon>eudicotyledons</taxon>
        <taxon>Gunneridae</taxon>
        <taxon>Pentapetalae</taxon>
        <taxon>asterids</taxon>
        <taxon>campanulids</taxon>
        <taxon>Asterales</taxon>
        <taxon>Asteraceae</taxon>
        <taxon>Cichorioideae</taxon>
        <taxon>Cichorieae</taxon>
        <taxon>Lactucinae</taxon>
        <taxon>Lactuca</taxon>
    </lineage>
</organism>